<evidence type="ECO:0000256" key="4">
    <source>
        <dbReference type="ARBA" id="ARBA00022884"/>
    </source>
</evidence>
<evidence type="ECO:0000313" key="10">
    <source>
        <dbReference type="Proteomes" id="UP000231019"/>
    </source>
</evidence>
<dbReference type="Proteomes" id="UP000231019">
    <property type="component" value="Unassembled WGS sequence"/>
</dbReference>
<organism evidence="9 10">
    <name type="scientific">bacterium (Candidatus Blackallbacteria) CG17_big_fil_post_rev_8_21_14_2_50_48_46</name>
    <dbReference type="NCBI Taxonomy" id="2014261"/>
    <lineage>
        <taxon>Bacteria</taxon>
        <taxon>Candidatus Blackallbacteria</taxon>
    </lineage>
</organism>
<evidence type="ECO:0000256" key="7">
    <source>
        <dbReference type="ARBA" id="ARBA00035136"/>
    </source>
</evidence>
<dbReference type="PANTHER" id="PTHR33398">
    <property type="entry name" value="30S RIBOSOMAL PROTEIN S20"/>
    <property type="match status" value="1"/>
</dbReference>
<evidence type="ECO:0000256" key="3">
    <source>
        <dbReference type="ARBA" id="ARBA00022730"/>
    </source>
</evidence>
<dbReference type="NCBIfam" id="TIGR00029">
    <property type="entry name" value="S20"/>
    <property type="match status" value="1"/>
</dbReference>
<evidence type="ECO:0000256" key="2">
    <source>
        <dbReference type="ARBA" id="ARBA00007634"/>
    </source>
</evidence>
<evidence type="ECO:0000256" key="1">
    <source>
        <dbReference type="ARBA" id="ARBA00003134"/>
    </source>
</evidence>
<dbReference type="InterPro" id="IPR036510">
    <property type="entry name" value="Ribosomal_bS20_sf"/>
</dbReference>
<evidence type="ECO:0000313" key="9">
    <source>
        <dbReference type="EMBL" id="PIW13906.1"/>
    </source>
</evidence>
<dbReference type="Gene3D" id="1.20.58.110">
    <property type="entry name" value="Ribosomal protein S20"/>
    <property type="match status" value="1"/>
</dbReference>
<evidence type="ECO:0000256" key="5">
    <source>
        <dbReference type="ARBA" id="ARBA00022980"/>
    </source>
</evidence>
<dbReference type="HAMAP" id="MF_00500">
    <property type="entry name" value="Ribosomal_bS20"/>
    <property type="match status" value="1"/>
</dbReference>
<dbReference type="EMBL" id="PFFQ01000066">
    <property type="protein sequence ID" value="PIW13906.1"/>
    <property type="molecule type" value="Genomic_DNA"/>
</dbReference>
<dbReference type="AlphaFoldDB" id="A0A2M7FYR1"/>
<protein>
    <recommendedName>
        <fullName evidence="7 8">Small ribosomal subunit protein bS20</fullName>
    </recommendedName>
</protein>
<reference evidence="9 10" key="1">
    <citation type="submission" date="2017-09" db="EMBL/GenBank/DDBJ databases">
        <title>Depth-based differentiation of microbial function through sediment-hosted aquifers and enrichment of novel symbionts in the deep terrestrial subsurface.</title>
        <authorList>
            <person name="Probst A.J."/>
            <person name="Ladd B."/>
            <person name="Jarett J.K."/>
            <person name="Geller-Mcgrath D.E."/>
            <person name="Sieber C.M."/>
            <person name="Emerson J.B."/>
            <person name="Anantharaman K."/>
            <person name="Thomas B.C."/>
            <person name="Malmstrom R."/>
            <person name="Stieglmeier M."/>
            <person name="Klingl A."/>
            <person name="Woyke T."/>
            <person name="Ryan C.M."/>
            <person name="Banfield J.F."/>
        </authorList>
    </citation>
    <scope>NUCLEOTIDE SEQUENCE [LARGE SCALE GENOMIC DNA]</scope>
    <source>
        <strain evidence="9">CG17_big_fil_post_rev_8_21_14_2_50_48_46</strain>
    </source>
</reference>
<dbReference type="SUPFAM" id="SSF46992">
    <property type="entry name" value="Ribosomal protein S20"/>
    <property type="match status" value="1"/>
</dbReference>
<comment type="caution">
    <text evidence="9">The sequence shown here is derived from an EMBL/GenBank/DDBJ whole genome shotgun (WGS) entry which is preliminary data.</text>
</comment>
<dbReference type="PANTHER" id="PTHR33398:SF1">
    <property type="entry name" value="SMALL RIBOSOMAL SUBUNIT PROTEIN BS20C"/>
    <property type="match status" value="1"/>
</dbReference>
<comment type="similarity">
    <text evidence="2 8">Belongs to the bacterial ribosomal protein bS20 family.</text>
</comment>
<evidence type="ECO:0000256" key="6">
    <source>
        <dbReference type="ARBA" id="ARBA00023274"/>
    </source>
</evidence>
<evidence type="ECO:0000256" key="8">
    <source>
        <dbReference type="HAMAP-Rule" id="MF_00500"/>
    </source>
</evidence>
<keyword evidence="4 8" id="KW-0694">RNA-binding</keyword>
<keyword evidence="3 8" id="KW-0699">rRNA-binding</keyword>
<dbReference type="GO" id="GO:0003735">
    <property type="term" value="F:structural constituent of ribosome"/>
    <property type="evidence" value="ECO:0007669"/>
    <property type="project" value="InterPro"/>
</dbReference>
<accession>A0A2M7FYR1</accession>
<keyword evidence="6 8" id="KW-0687">Ribonucleoprotein</keyword>
<gene>
    <name evidence="8" type="primary">rpsT</name>
    <name evidence="9" type="ORF">COW36_23980</name>
</gene>
<dbReference type="GO" id="GO:0015935">
    <property type="term" value="C:small ribosomal subunit"/>
    <property type="evidence" value="ECO:0007669"/>
    <property type="project" value="TreeGrafter"/>
</dbReference>
<comment type="function">
    <text evidence="1 8">Binds directly to 16S ribosomal RNA.</text>
</comment>
<dbReference type="GO" id="GO:0070181">
    <property type="term" value="F:small ribosomal subunit rRNA binding"/>
    <property type="evidence" value="ECO:0007669"/>
    <property type="project" value="TreeGrafter"/>
</dbReference>
<dbReference type="InterPro" id="IPR002583">
    <property type="entry name" value="Ribosomal_bS20"/>
</dbReference>
<keyword evidence="5 8" id="KW-0689">Ribosomal protein</keyword>
<name>A0A2M7FYR1_9BACT</name>
<proteinExistence type="inferred from homology"/>
<dbReference type="GO" id="GO:0005829">
    <property type="term" value="C:cytosol"/>
    <property type="evidence" value="ECO:0007669"/>
    <property type="project" value="TreeGrafter"/>
</dbReference>
<dbReference type="FunFam" id="1.20.58.110:FF:000001">
    <property type="entry name" value="30S ribosomal protein S20"/>
    <property type="match status" value="1"/>
</dbReference>
<dbReference type="GO" id="GO:0006412">
    <property type="term" value="P:translation"/>
    <property type="evidence" value="ECO:0007669"/>
    <property type="project" value="UniProtKB-UniRule"/>
</dbReference>
<dbReference type="Pfam" id="PF01649">
    <property type="entry name" value="Ribosomal_S20p"/>
    <property type="match status" value="1"/>
</dbReference>
<sequence>MANYKSAKKRIKVADRNRVQNSLVKSRARTAMKKVVRALGDNSTDLESLTKLAVSELDKAQAKGVLHKNAVARHKSRLMKKVNATAQA</sequence>